<dbReference type="STRING" id="983644.G3JCX8"/>
<dbReference type="Pfam" id="PF20976">
    <property type="entry name" value="Pop8"/>
    <property type="match status" value="1"/>
</dbReference>
<dbReference type="RefSeq" id="XP_006669090.1">
    <property type="nucleotide sequence ID" value="XM_006669027.1"/>
</dbReference>
<dbReference type="eggNOG" id="ENOG502SCWV">
    <property type="taxonomic scope" value="Eukaryota"/>
</dbReference>
<dbReference type="PANTHER" id="PTHR28173">
    <property type="entry name" value="RIBONUCLEASES P/MRP PROTEIN SUBUNIT POP8"/>
    <property type="match status" value="1"/>
</dbReference>
<evidence type="ECO:0000313" key="2">
    <source>
        <dbReference type="EMBL" id="EGX92506.1"/>
    </source>
</evidence>
<dbReference type="PANTHER" id="PTHR28173:SF1">
    <property type="entry name" value="RIBONUCLEASES P_MRP PROTEIN SUBUNIT POP8"/>
    <property type="match status" value="1"/>
</dbReference>
<dbReference type="HOGENOM" id="CLU_115053_0_1_1"/>
<evidence type="ECO:0000259" key="1">
    <source>
        <dbReference type="Pfam" id="PF20976"/>
    </source>
</evidence>
<evidence type="ECO:0000313" key="3">
    <source>
        <dbReference type="Proteomes" id="UP000001610"/>
    </source>
</evidence>
<dbReference type="KEGG" id="cmt:CCM_03879"/>
<sequence>MASHTAHCEFTIKAPEFAYAHLEQHIDDSGQPVALDELLARSYCASALQQYLGDTGAGIPLDILKVEGRQCWVRMPRDDLRAFAAALTAYRGSVAEGDGTPFLLRIKQCSDWLGTLLGSDALDNLWQG</sequence>
<dbReference type="GO" id="GO:0034965">
    <property type="term" value="P:intronic box C/D snoRNA processing"/>
    <property type="evidence" value="ECO:0007669"/>
    <property type="project" value="TreeGrafter"/>
</dbReference>
<dbReference type="InterPro" id="IPR020347">
    <property type="entry name" value="Pop8"/>
</dbReference>
<feature type="domain" description="Ribonucleases P/MRP subunit Pop8-like" evidence="1">
    <location>
        <begin position="16"/>
        <end position="90"/>
    </location>
</feature>
<protein>
    <recommendedName>
        <fullName evidence="1">Ribonucleases P/MRP subunit Pop8-like domain-containing protein</fullName>
    </recommendedName>
</protein>
<dbReference type="VEuPathDB" id="FungiDB:CCM_03879"/>
<dbReference type="InParanoid" id="G3JCX8"/>
<dbReference type="GO" id="GO:0000171">
    <property type="term" value="F:ribonuclease MRP activity"/>
    <property type="evidence" value="ECO:0007669"/>
    <property type="project" value="TreeGrafter"/>
</dbReference>
<organism evidence="2 3">
    <name type="scientific">Cordyceps militaris (strain CM01)</name>
    <name type="common">Caterpillar fungus</name>
    <dbReference type="NCBI Taxonomy" id="983644"/>
    <lineage>
        <taxon>Eukaryota</taxon>
        <taxon>Fungi</taxon>
        <taxon>Dikarya</taxon>
        <taxon>Ascomycota</taxon>
        <taxon>Pezizomycotina</taxon>
        <taxon>Sordariomycetes</taxon>
        <taxon>Hypocreomycetidae</taxon>
        <taxon>Hypocreales</taxon>
        <taxon>Cordycipitaceae</taxon>
        <taxon>Cordyceps</taxon>
    </lineage>
</organism>
<dbReference type="InterPro" id="IPR049128">
    <property type="entry name" value="Pop8-like_dom"/>
</dbReference>
<gene>
    <name evidence="2" type="ORF">CCM_03879</name>
</gene>
<dbReference type="GO" id="GO:0000294">
    <property type="term" value="P:nuclear-transcribed mRNA catabolic process, RNase MRP-dependent"/>
    <property type="evidence" value="ECO:0007669"/>
    <property type="project" value="TreeGrafter"/>
</dbReference>
<dbReference type="GO" id="GO:0000172">
    <property type="term" value="C:ribonuclease MRP complex"/>
    <property type="evidence" value="ECO:0007669"/>
    <property type="project" value="InterPro"/>
</dbReference>
<reference evidence="2 3" key="1">
    <citation type="journal article" date="2011" name="Genome Biol.">
        <title>Genome sequence of the insect pathogenic fungus Cordyceps militaris, a valued traditional Chinese medicine.</title>
        <authorList>
            <person name="Zheng P."/>
            <person name="Xia Y."/>
            <person name="Xiao G."/>
            <person name="Xiong C."/>
            <person name="Hu X."/>
            <person name="Zhang S."/>
            <person name="Zheng H."/>
            <person name="Huang Y."/>
            <person name="Zhou Y."/>
            <person name="Wang S."/>
            <person name="Zhao G.P."/>
            <person name="Liu X."/>
            <person name="St Leger R.J."/>
            <person name="Wang C."/>
        </authorList>
    </citation>
    <scope>NUCLEOTIDE SEQUENCE [LARGE SCALE GENOMIC DNA]</scope>
    <source>
        <strain evidence="2 3">CM01</strain>
    </source>
</reference>
<keyword evidence="3" id="KW-1185">Reference proteome</keyword>
<proteinExistence type="predicted"/>
<dbReference type="GeneID" id="18165902"/>
<name>G3JCX8_CORMM</name>
<dbReference type="AlphaFoldDB" id="G3JCX8"/>
<dbReference type="Proteomes" id="UP000001610">
    <property type="component" value="Unassembled WGS sequence"/>
</dbReference>
<dbReference type="EMBL" id="JH126401">
    <property type="protein sequence ID" value="EGX92506.1"/>
    <property type="molecule type" value="Genomic_DNA"/>
</dbReference>
<dbReference type="GO" id="GO:0005655">
    <property type="term" value="C:nucleolar ribonuclease P complex"/>
    <property type="evidence" value="ECO:0007669"/>
    <property type="project" value="InterPro"/>
</dbReference>
<dbReference type="GO" id="GO:0004526">
    <property type="term" value="F:ribonuclease P activity"/>
    <property type="evidence" value="ECO:0007669"/>
    <property type="project" value="TreeGrafter"/>
</dbReference>
<dbReference type="OMA" id="QVKSYCT"/>
<dbReference type="GO" id="GO:0008033">
    <property type="term" value="P:tRNA processing"/>
    <property type="evidence" value="ECO:0007669"/>
    <property type="project" value="InterPro"/>
</dbReference>
<dbReference type="OrthoDB" id="5530243at2759"/>
<accession>G3JCX8</accession>